<keyword evidence="2" id="KW-1185">Reference proteome</keyword>
<gene>
    <name evidence="1" type="ORF">ACIB24_21540</name>
</gene>
<evidence type="ECO:0000313" key="2">
    <source>
        <dbReference type="Proteomes" id="UP001612915"/>
    </source>
</evidence>
<reference evidence="1 2" key="1">
    <citation type="submission" date="2024-10" db="EMBL/GenBank/DDBJ databases">
        <title>The Natural Products Discovery Center: Release of the First 8490 Sequenced Strains for Exploring Actinobacteria Biosynthetic Diversity.</title>
        <authorList>
            <person name="Kalkreuter E."/>
            <person name="Kautsar S.A."/>
            <person name="Yang D."/>
            <person name="Bader C.D."/>
            <person name="Teijaro C.N."/>
            <person name="Fluegel L."/>
            <person name="Davis C.M."/>
            <person name="Simpson J.R."/>
            <person name="Lauterbach L."/>
            <person name="Steele A.D."/>
            <person name="Gui C."/>
            <person name="Meng S."/>
            <person name="Li G."/>
            <person name="Viehrig K."/>
            <person name="Ye F."/>
            <person name="Su P."/>
            <person name="Kiefer A.F."/>
            <person name="Nichols A."/>
            <person name="Cepeda A.J."/>
            <person name="Yan W."/>
            <person name="Fan B."/>
            <person name="Jiang Y."/>
            <person name="Adhikari A."/>
            <person name="Zheng C.-J."/>
            <person name="Schuster L."/>
            <person name="Cowan T.M."/>
            <person name="Smanski M.J."/>
            <person name="Chevrette M.G."/>
            <person name="De Carvalho L.P.S."/>
            <person name="Shen B."/>
        </authorList>
    </citation>
    <scope>NUCLEOTIDE SEQUENCE [LARGE SCALE GENOMIC DNA]</scope>
    <source>
        <strain evidence="1 2">NPDC049639</strain>
    </source>
</reference>
<organism evidence="1 2">
    <name type="scientific">Spongisporangium articulatum</name>
    <dbReference type="NCBI Taxonomy" id="3362603"/>
    <lineage>
        <taxon>Bacteria</taxon>
        <taxon>Bacillati</taxon>
        <taxon>Actinomycetota</taxon>
        <taxon>Actinomycetes</taxon>
        <taxon>Kineosporiales</taxon>
        <taxon>Kineosporiaceae</taxon>
        <taxon>Spongisporangium</taxon>
    </lineage>
</organism>
<comment type="caution">
    <text evidence="1">The sequence shown here is derived from an EMBL/GenBank/DDBJ whole genome shotgun (WGS) entry which is preliminary data.</text>
</comment>
<name>A0ABW8ATE7_9ACTN</name>
<dbReference type="RefSeq" id="WP_398284261.1">
    <property type="nucleotide sequence ID" value="NZ_JBITLV010000008.1"/>
</dbReference>
<proteinExistence type="predicted"/>
<protein>
    <submittedName>
        <fullName evidence="1">DUF2550 domain-containing protein</fullName>
    </submittedName>
</protein>
<evidence type="ECO:0000313" key="1">
    <source>
        <dbReference type="EMBL" id="MFI7589660.1"/>
    </source>
</evidence>
<accession>A0ABW8ATE7</accession>
<dbReference type="EMBL" id="JBITLV010000008">
    <property type="protein sequence ID" value="MFI7589660.1"/>
    <property type="molecule type" value="Genomic_DNA"/>
</dbReference>
<dbReference type="Proteomes" id="UP001612915">
    <property type="component" value="Unassembled WGS sequence"/>
</dbReference>
<sequence>MGGFSEYVAAPVIVVLTLLLLLGLALGAVVGRRYALGRDLVSFDCALRKHPTGKPGGWILGVARYSGENLEWFRVFTLTLRPRRVLERGRLEVVERREPTDTELDSILPDSVVVRCRYGSDADREIIEFAMSEQAYNGFATWLESAPPGFASYTR</sequence>
<dbReference type="Pfam" id="PF10739">
    <property type="entry name" value="DUF2550"/>
    <property type="match status" value="1"/>
</dbReference>
<dbReference type="InterPro" id="IPR019675">
    <property type="entry name" value="DUF2550"/>
</dbReference>